<evidence type="ECO:0000313" key="2">
    <source>
        <dbReference type="Proteomes" id="UP001501578"/>
    </source>
</evidence>
<evidence type="ECO:0000313" key="1">
    <source>
        <dbReference type="EMBL" id="GAA0911263.1"/>
    </source>
</evidence>
<protein>
    <recommendedName>
        <fullName evidence="3">Ricin B lectin domain-containing protein</fullName>
    </recommendedName>
</protein>
<dbReference type="InterPro" id="IPR035992">
    <property type="entry name" value="Ricin_B-like_lectins"/>
</dbReference>
<organism evidence="1 2">
    <name type="scientific">Nonomuraea longicatena</name>
    <dbReference type="NCBI Taxonomy" id="83682"/>
    <lineage>
        <taxon>Bacteria</taxon>
        <taxon>Bacillati</taxon>
        <taxon>Actinomycetota</taxon>
        <taxon>Actinomycetes</taxon>
        <taxon>Streptosporangiales</taxon>
        <taxon>Streptosporangiaceae</taxon>
        <taxon>Nonomuraea</taxon>
    </lineage>
</organism>
<dbReference type="SUPFAM" id="SSF50370">
    <property type="entry name" value="Ricin B-like lectins"/>
    <property type="match status" value="1"/>
</dbReference>
<comment type="caution">
    <text evidence="1">The sequence shown here is derived from an EMBL/GenBank/DDBJ whole genome shotgun (WGS) entry which is preliminary data.</text>
</comment>
<dbReference type="EMBL" id="BAAAHQ010000001">
    <property type="protein sequence ID" value="GAA0911263.1"/>
    <property type="molecule type" value="Genomic_DNA"/>
</dbReference>
<dbReference type="Proteomes" id="UP001501578">
    <property type="component" value="Unassembled WGS sequence"/>
</dbReference>
<sequence length="187" mass="20041">MHMHDYREEAIMGKTRFTAGGVARTAIAAAMLLAAWTAGSLPAEAETAARQAPAATGTYRIVNAASHTVARAYRPGETVFVASTLENPGPFALWEITRAEPGFTIKNVGLGDFARANATREGEPVVTGRAAETWAIHPAGDGTFVIKAPNHDLLWNVERPVVPRGEVKLRGADGSETQRWRIIPVAE</sequence>
<keyword evidence="2" id="KW-1185">Reference proteome</keyword>
<evidence type="ECO:0008006" key="3">
    <source>
        <dbReference type="Google" id="ProtNLM"/>
    </source>
</evidence>
<accession>A0ABN1NKS8</accession>
<proteinExistence type="predicted"/>
<name>A0ABN1NKS8_9ACTN</name>
<dbReference type="Gene3D" id="2.80.10.50">
    <property type="match status" value="1"/>
</dbReference>
<gene>
    <name evidence="1" type="ORF">GCM10009560_00160</name>
</gene>
<reference evidence="1 2" key="1">
    <citation type="journal article" date="2019" name="Int. J. Syst. Evol. Microbiol.">
        <title>The Global Catalogue of Microorganisms (GCM) 10K type strain sequencing project: providing services to taxonomists for standard genome sequencing and annotation.</title>
        <authorList>
            <consortium name="The Broad Institute Genomics Platform"/>
            <consortium name="The Broad Institute Genome Sequencing Center for Infectious Disease"/>
            <person name="Wu L."/>
            <person name="Ma J."/>
        </authorList>
    </citation>
    <scope>NUCLEOTIDE SEQUENCE [LARGE SCALE GENOMIC DNA]</scope>
    <source>
        <strain evidence="1 2">JCM 11136</strain>
    </source>
</reference>
<dbReference type="CDD" id="cd23714">
    <property type="entry name" value="beta-trefoil_Ricin_MtaL"/>
    <property type="match status" value="1"/>
</dbReference>